<dbReference type="KEGG" id="kbs:EPA93_43245"/>
<dbReference type="Proteomes" id="UP000290365">
    <property type="component" value="Chromosome"/>
</dbReference>
<proteinExistence type="predicted"/>
<name>A0A4P6K3A4_KTERU</name>
<evidence type="ECO:0000313" key="1">
    <source>
        <dbReference type="EMBL" id="QBD82432.1"/>
    </source>
</evidence>
<dbReference type="RefSeq" id="WP_129893501.1">
    <property type="nucleotide sequence ID" value="NZ_CP035758.1"/>
</dbReference>
<dbReference type="EMBL" id="CP035758">
    <property type="protein sequence ID" value="QBD82432.1"/>
    <property type="molecule type" value="Genomic_DNA"/>
</dbReference>
<gene>
    <name evidence="1" type="ORF">EPA93_43245</name>
</gene>
<keyword evidence="2" id="KW-1185">Reference proteome</keyword>
<organism evidence="1 2">
    <name type="scientific">Ktedonosporobacter rubrisoli</name>
    <dbReference type="NCBI Taxonomy" id="2509675"/>
    <lineage>
        <taxon>Bacteria</taxon>
        <taxon>Bacillati</taxon>
        <taxon>Chloroflexota</taxon>
        <taxon>Ktedonobacteria</taxon>
        <taxon>Ktedonobacterales</taxon>
        <taxon>Ktedonosporobacteraceae</taxon>
        <taxon>Ktedonosporobacter</taxon>
    </lineage>
</organism>
<reference evidence="1 2" key="1">
    <citation type="submission" date="2019-01" db="EMBL/GenBank/DDBJ databases">
        <title>Ktedonosporobacter rubrisoli SCAWS-G2.</title>
        <authorList>
            <person name="Huang Y."/>
            <person name="Yan B."/>
        </authorList>
    </citation>
    <scope>NUCLEOTIDE SEQUENCE [LARGE SCALE GENOMIC DNA]</scope>
    <source>
        <strain evidence="1 2">SCAWS-G2</strain>
    </source>
</reference>
<evidence type="ECO:0000313" key="2">
    <source>
        <dbReference type="Proteomes" id="UP000290365"/>
    </source>
</evidence>
<sequence>MENDKYVPFEDGYIFADGAGGYFVMRQGMPARNWPELFLSAQKEVTQTDWEKTHKWTETTKTYYPLSRELAQHADFPPRPTELEQYNQLNEQFPTVAIDYDLYGALEVFAFTADEDEQRKALELMRNMSDISPNSVVQRPFYTPEEVTNPWDSGEGLPKMMRLSWYLEEIEQKKTQELPHFDFDR</sequence>
<protein>
    <submittedName>
        <fullName evidence="1">Uncharacterized protein</fullName>
    </submittedName>
</protein>
<accession>A0A4P6K3A4</accession>
<dbReference type="AlphaFoldDB" id="A0A4P6K3A4"/>